<protein>
    <recommendedName>
        <fullName evidence="4">Core-binding (CB) domain-containing protein</fullName>
    </recommendedName>
</protein>
<evidence type="ECO:0000256" key="1">
    <source>
        <dbReference type="ARBA" id="ARBA00023125"/>
    </source>
</evidence>
<dbReference type="EMBL" id="FNVT01000018">
    <property type="protein sequence ID" value="SEH00849.1"/>
    <property type="molecule type" value="Genomic_DNA"/>
</dbReference>
<dbReference type="AlphaFoldDB" id="A0A1H6EVH4"/>
<dbReference type="Proteomes" id="UP000236732">
    <property type="component" value="Unassembled WGS sequence"/>
</dbReference>
<dbReference type="RefSeq" id="WP_200824631.1">
    <property type="nucleotide sequence ID" value="NZ_FNVT01000018.1"/>
</dbReference>
<keyword evidence="1" id="KW-0238">DNA-binding</keyword>
<evidence type="ECO:0000313" key="3">
    <source>
        <dbReference type="Proteomes" id="UP000236732"/>
    </source>
</evidence>
<proteinExistence type="predicted"/>
<dbReference type="GO" id="GO:0003677">
    <property type="term" value="F:DNA binding"/>
    <property type="evidence" value="ECO:0007669"/>
    <property type="project" value="UniProtKB-KW"/>
</dbReference>
<dbReference type="SUPFAM" id="SSF56349">
    <property type="entry name" value="DNA breaking-rejoining enzymes"/>
    <property type="match status" value="1"/>
</dbReference>
<organism evidence="2 3">
    <name type="scientific">Nonomuraea solani</name>
    <dbReference type="NCBI Taxonomy" id="1144553"/>
    <lineage>
        <taxon>Bacteria</taxon>
        <taxon>Bacillati</taxon>
        <taxon>Actinomycetota</taxon>
        <taxon>Actinomycetes</taxon>
        <taxon>Streptosporangiales</taxon>
        <taxon>Streptosporangiaceae</taxon>
        <taxon>Nonomuraea</taxon>
    </lineage>
</organism>
<evidence type="ECO:0000313" key="2">
    <source>
        <dbReference type="EMBL" id="SEH00849.1"/>
    </source>
</evidence>
<accession>A0A1H6EVH4</accession>
<dbReference type="InterPro" id="IPR010998">
    <property type="entry name" value="Integrase_recombinase_N"/>
</dbReference>
<name>A0A1H6EVH4_9ACTN</name>
<dbReference type="InterPro" id="IPR011010">
    <property type="entry name" value="DNA_brk_join_enz"/>
</dbReference>
<reference evidence="2 3" key="1">
    <citation type="submission" date="2016-10" db="EMBL/GenBank/DDBJ databases">
        <authorList>
            <person name="de Groot N.N."/>
        </authorList>
    </citation>
    <scope>NUCLEOTIDE SEQUENCE [LARGE SCALE GENOMIC DNA]</scope>
    <source>
        <strain evidence="2 3">CGMCC 4.7037</strain>
    </source>
</reference>
<dbReference type="Gene3D" id="1.10.150.130">
    <property type="match status" value="1"/>
</dbReference>
<gene>
    <name evidence="2" type="ORF">SAMN05444920_11838</name>
</gene>
<keyword evidence="3" id="KW-1185">Reference proteome</keyword>
<evidence type="ECO:0008006" key="4">
    <source>
        <dbReference type="Google" id="ProtNLM"/>
    </source>
</evidence>
<sequence length="145" mass="16054">MSRRRRRRRGAGRAPERGGLGVHVVWQLREWWRSVRWIRSSPHHGEEIGELTAAPVRAFLAGLAELSPAGRKRKRAAIASFATWAVRHDLLAANPMDRIMTEGLPSAPVKVPKNLPRPAGAADVAKVLAVIWGPGHIRLEIPAKH</sequence>